<dbReference type="EMBL" id="HG994585">
    <property type="protein sequence ID" value="CAF2980602.1"/>
    <property type="molecule type" value="Genomic_DNA"/>
</dbReference>
<dbReference type="AlphaFoldDB" id="A0A7R8D057"/>
<sequence>MPSEILLVWDSDQYRMKRRERKFFLFSDIFHLKLLLFIVYFNCQLTPRIHHVFSREDSTPLQTTFGRQATRGSCGRISNTNMNHHQLKISIFHDHGLLYTIAEKSLPSDLQILALLYTTTPVIVTIPPRISKPDTGDEEEDTRNFFSKSSDTGNIITGYVQNKEKHKQTLTKVAKSMVPSTWGRFNVIISFVSCPYDK</sequence>
<accession>A0A7R8D057</accession>
<reference evidence="1" key="1">
    <citation type="submission" date="2021-02" db="EMBL/GenBank/DDBJ databases">
        <authorList>
            <person name="Bekaert M."/>
        </authorList>
    </citation>
    <scope>NUCLEOTIDE SEQUENCE</scope>
    <source>
        <strain evidence="1">IoA-00</strain>
    </source>
</reference>
<organism evidence="1 2">
    <name type="scientific">Lepeophtheirus salmonis</name>
    <name type="common">Salmon louse</name>
    <name type="synonym">Caligus salmonis</name>
    <dbReference type="NCBI Taxonomy" id="72036"/>
    <lineage>
        <taxon>Eukaryota</taxon>
        <taxon>Metazoa</taxon>
        <taxon>Ecdysozoa</taxon>
        <taxon>Arthropoda</taxon>
        <taxon>Crustacea</taxon>
        <taxon>Multicrustacea</taxon>
        <taxon>Hexanauplia</taxon>
        <taxon>Copepoda</taxon>
        <taxon>Siphonostomatoida</taxon>
        <taxon>Caligidae</taxon>
        <taxon>Lepeophtheirus</taxon>
    </lineage>
</organism>
<dbReference type="Proteomes" id="UP000675881">
    <property type="component" value="Chromosome 6"/>
</dbReference>
<gene>
    <name evidence="1" type="ORF">LSAA_12408</name>
</gene>
<name>A0A7R8D057_LEPSM</name>
<evidence type="ECO:0000313" key="2">
    <source>
        <dbReference type="Proteomes" id="UP000675881"/>
    </source>
</evidence>
<proteinExistence type="predicted"/>
<evidence type="ECO:0000313" key="1">
    <source>
        <dbReference type="EMBL" id="CAF2980602.1"/>
    </source>
</evidence>
<protein>
    <submittedName>
        <fullName evidence="1">(salmon louse) hypothetical protein</fullName>
    </submittedName>
</protein>
<keyword evidence="2" id="KW-1185">Reference proteome</keyword>